<dbReference type="HAMAP" id="MF_00758">
    <property type="entry name" value="UPF0301"/>
    <property type="match status" value="1"/>
</dbReference>
<dbReference type="PANTHER" id="PTHR30327:SF1">
    <property type="entry name" value="UPF0301 PROTEIN YQGE"/>
    <property type="match status" value="1"/>
</dbReference>
<dbReference type="Pfam" id="PF02622">
    <property type="entry name" value="DUF179"/>
    <property type="match status" value="1"/>
</dbReference>
<sequence>MPSENPETCKDKLLYFSPSEKHFSYFTDSLIYICDHNSEGSMGIIVNRSTNIKTIDLFNSLKLKVVSDLSQQNLLLGGPVNPDAVFVLHGKPLKWDSTVKVTEEIALTTSGDILESIASGDGPLNYLIALGYSGWNPKQLDEELAENVWIQSPADYDIIFNTPAKDQVDALSKKVGFDLRMVSPDFGNA</sequence>
<proteinExistence type="inferred from homology"/>
<protein>
    <submittedName>
        <fullName evidence="1">Uncharacterized protein</fullName>
    </submittedName>
</protein>
<dbReference type="EMBL" id="UINC01061830">
    <property type="protein sequence ID" value="SVB87822.1"/>
    <property type="molecule type" value="Genomic_DNA"/>
</dbReference>
<organism evidence="1">
    <name type="scientific">marine metagenome</name>
    <dbReference type="NCBI Taxonomy" id="408172"/>
    <lineage>
        <taxon>unclassified sequences</taxon>
        <taxon>metagenomes</taxon>
        <taxon>ecological metagenomes</taxon>
    </lineage>
</organism>
<gene>
    <name evidence="1" type="ORF">METZ01_LOCUS240676</name>
</gene>
<dbReference type="SUPFAM" id="SSF143456">
    <property type="entry name" value="VC0467-like"/>
    <property type="match status" value="1"/>
</dbReference>
<dbReference type="PANTHER" id="PTHR30327">
    <property type="entry name" value="UNCHARACTERIZED PROTEIN YQGE"/>
    <property type="match status" value="1"/>
</dbReference>
<evidence type="ECO:0000313" key="1">
    <source>
        <dbReference type="EMBL" id="SVB87822.1"/>
    </source>
</evidence>
<name>A0A382HL04_9ZZZZ</name>
<reference evidence="1" key="1">
    <citation type="submission" date="2018-05" db="EMBL/GenBank/DDBJ databases">
        <authorList>
            <person name="Lanie J.A."/>
            <person name="Ng W.-L."/>
            <person name="Kazmierczak K.M."/>
            <person name="Andrzejewski T.M."/>
            <person name="Davidsen T.M."/>
            <person name="Wayne K.J."/>
            <person name="Tettelin H."/>
            <person name="Glass J.I."/>
            <person name="Rusch D."/>
            <person name="Podicherti R."/>
            <person name="Tsui H.-C.T."/>
            <person name="Winkler M.E."/>
        </authorList>
    </citation>
    <scope>NUCLEOTIDE SEQUENCE</scope>
</reference>
<dbReference type="GO" id="GO:0005829">
    <property type="term" value="C:cytosol"/>
    <property type="evidence" value="ECO:0007669"/>
    <property type="project" value="TreeGrafter"/>
</dbReference>
<dbReference type="Gene3D" id="3.40.1740.10">
    <property type="entry name" value="VC0467-like"/>
    <property type="match status" value="1"/>
</dbReference>
<dbReference type="InterPro" id="IPR003774">
    <property type="entry name" value="AlgH-like"/>
</dbReference>
<dbReference type="AlphaFoldDB" id="A0A382HL04"/>
<accession>A0A382HL04</accession>